<reference evidence="2" key="1">
    <citation type="journal article" date="2001" name="DNA Res.">
        <title>Complete genome sequence of an aerobic thermoacidophilic Crenarchaeon, Sulfolobus tokodaii strain7.</title>
        <authorList>
            <person name="Kawarabayasi Y."/>
            <person name="Hino Y."/>
            <person name="Horikawa H."/>
            <person name="Jin-no K."/>
            <person name="Takahashi M."/>
            <person name="Sekine M."/>
            <person name="Baba S."/>
            <person name="Ankai A."/>
            <person name="Kosugi H."/>
            <person name="Hosoyama A."/>
            <person name="Fukui S."/>
            <person name="Nagai Y."/>
            <person name="Nishijima K."/>
            <person name="Otsuka R."/>
            <person name="Nakazawa H."/>
            <person name="Takamiya M."/>
            <person name="Kato Y."/>
            <person name="Yoshizawa T."/>
            <person name="Tanaka T."/>
            <person name="Kudoh Y."/>
            <person name="Yamazaki J."/>
            <person name="Kushida N."/>
            <person name="Oguchi A."/>
            <person name="Aoki K."/>
            <person name="Masuda S."/>
            <person name="Yanagii M."/>
            <person name="Nishimura M."/>
            <person name="Yamagishi A."/>
            <person name="Oshima T."/>
            <person name="Kikuchi H."/>
        </authorList>
    </citation>
    <scope>NUCLEOTIDE SEQUENCE [LARGE SCALE GENOMIC DNA]</scope>
    <source>
        <strain evidence="2">DSM 16993 / JCM 10545 / NBRC 100140 / 7</strain>
    </source>
</reference>
<name>F9VN04_SULTO</name>
<evidence type="ECO:0000313" key="2">
    <source>
        <dbReference type="Proteomes" id="UP000001015"/>
    </source>
</evidence>
<proteinExistence type="predicted"/>
<dbReference type="Proteomes" id="UP000001015">
    <property type="component" value="Chromosome"/>
</dbReference>
<dbReference type="AlphaFoldDB" id="F9VN04"/>
<dbReference type="STRING" id="273063.STK_04860"/>
<protein>
    <submittedName>
        <fullName evidence="1">5'-deoxy-5'-methylthioadenosine phosphorylase</fullName>
    </submittedName>
</protein>
<dbReference type="EMBL" id="BA000023">
    <property type="protein sequence ID" value="BAK54301.1"/>
    <property type="molecule type" value="Genomic_DNA"/>
</dbReference>
<dbReference type="KEGG" id="sto:STK_04860"/>
<dbReference type="eggNOG" id="arCOG05960">
    <property type="taxonomic scope" value="Archaea"/>
</dbReference>
<accession>F9VN04</accession>
<evidence type="ECO:0000313" key="1">
    <source>
        <dbReference type="EMBL" id="BAK54301.1"/>
    </source>
</evidence>
<sequence>MLSSFKDSFSISKKINFYNIPIEIPENLTLVYDEDTELEAFTLERSIISLKGTFVKSVSLYEFSFLENPYSGSFKDIIVFVNDDNKARIILDNAWALENIGYLITCNSKIKGKSNIKVLYFSDELCEINVSLSLIRKVATEVNNKRAEDIIKELENIDSLNQWLLTKLNEINFDKEIFLSPIFFPALTLMRRYLNRDVKRFYDLPTSKDLIFITSGVDSIIVRKREFELRNSMFNVREILLDIDPLLAPIYLILMTYLFKRVKGGL</sequence>
<organism evidence="1 2">
    <name type="scientific">Sulfurisphaera tokodaii (strain DSM 16993 / JCM 10545 / NBRC 100140 / 7)</name>
    <name type="common">Sulfolobus tokodaii</name>
    <dbReference type="NCBI Taxonomy" id="273063"/>
    <lineage>
        <taxon>Archaea</taxon>
        <taxon>Thermoproteota</taxon>
        <taxon>Thermoprotei</taxon>
        <taxon>Sulfolobales</taxon>
        <taxon>Sulfolobaceae</taxon>
        <taxon>Sulfurisphaera</taxon>
    </lineage>
</organism>
<gene>
    <name evidence="1" type="primary">ST0486</name>
    <name evidence="1" type="ordered locus">STK_04860</name>
</gene>
<keyword evidence="2" id="KW-1185">Reference proteome</keyword>
<dbReference type="PATRIC" id="fig|273063.9.peg.560"/>